<dbReference type="OrthoDB" id="1696114at2"/>
<accession>E0NP44</accession>
<protein>
    <submittedName>
        <fullName evidence="2">Uncharacterized protein</fullName>
    </submittedName>
</protein>
<dbReference type="EMBL" id="AEEH01000053">
    <property type="protein sequence ID" value="EFM24512.1"/>
    <property type="molecule type" value="Genomic_DNA"/>
</dbReference>
<keyword evidence="1" id="KW-0812">Transmembrane</keyword>
<keyword evidence="1" id="KW-1133">Transmembrane helix</keyword>
<evidence type="ECO:0000256" key="1">
    <source>
        <dbReference type="SAM" id="Phobius"/>
    </source>
</evidence>
<sequence>MEYIKENKKRVFIGASFFIVLITLLINIGNISGSKMMIKVKTPGFVENAQDFHITSSTIMIFDGSYLYITDKDGELLRKIDKSQETYVSFFAGNFGFLYDEDLKKLYKYGENGEYLGSITTNIDVYNIEEQGSKIVLHLKEGNREEISILDGLTIKNVYKTDNYITSMYVVNEKNYAVSEISPYAQGYKTILTISDGQVKKTDYNQEVGLSLNIKDRKVFFITDKNIYKITPDKIDKKDIPNISDVLYRNSHIYLLHSGILSKYNLNLDETDKMIVAANVTRLKDVGGSIYAYGESDIGGEIGTSQEFYTRLGSGIERMEVGGVTVATLKDGKVNIYKIVSSRTVNKNTMRDISGEND</sequence>
<keyword evidence="1" id="KW-0472">Membrane</keyword>
<name>E0NP44_9FIRM</name>
<evidence type="ECO:0000313" key="3">
    <source>
        <dbReference type="Proteomes" id="UP000003280"/>
    </source>
</evidence>
<feature type="transmembrane region" description="Helical" evidence="1">
    <location>
        <begin position="12"/>
        <end position="32"/>
    </location>
</feature>
<dbReference type="HOGENOM" id="CLU_796595_0_0_9"/>
<organism evidence="2 3">
    <name type="scientific">Peptoniphilus duerdenii ATCC BAA-1640</name>
    <dbReference type="NCBI Taxonomy" id="862517"/>
    <lineage>
        <taxon>Bacteria</taxon>
        <taxon>Bacillati</taxon>
        <taxon>Bacillota</taxon>
        <taxon>Tissierellia</taxon>
        <taxon>Tissierellales</taxon>
        <taxon>Peptoniphilaceae</taxon>
        <taxon>Peptoniphilus</taxon>
    </lineage>
</organism>
<reference evidence="2 3" key="1">
    <citation type="submission" date="2010-07" db="EMBL/GenBank/DDBJ databases">
        <authorList>
            <person name="Muzny D."/>
            <person name="Qin X."/>
            <person name="Deng J."/>
            <person name="Jiang H."/>
            <person name="Liu Y."/>
            <person name="Qu J."/>
            <person name="Song X.-Z."/>
            <person name="Zhang L."/>
            <person name="Thornton R."/>
            <person name="Coyle M."/>
            <person name="Francisco L."/>
            <person name="Jackson L."/>
            <person name="Javaid M."/>
            <person name="Korchina V."/>
            <person name="Kovar C."/>
            <person name="Mata R."/>
            <person name="Mathew T."/>
            <person name="Ngo R."/>
            <person name="Nguyen L."/>
            <person name="Nguyen N."/>
            <person name="Okwuonu G."/>
            <person name="Ongeri F."/>
            <person name="Pham C."/>
            <person name="Simmons D."/>
            <person name="Wilczek-Boney K."/>
            <person name="Hale W."/>
            <person name="Jakkamsetti A."/>
            <person name="Pham P."/>
            <person name="Ruth R."/>
            <person name="San Lucas F."/>
            <person name="Warren J."/>
            <person name="Zhang J."/>
            <person name="Zhao Z."/>
            <person name="Zhou C."/>
            <person name="Zhu D."/>
            <person name="Lee S."/>
            <person name="Bess C."/>
            <person name="Blankenburg K."/>
            <person name="Forbes L."/>
            <person name="Fu Q."/>
            <person name="Gubbala S."/>
            <person name="Hirani K."/>
            <person name="Jayaseelan J.C."/>
            <person name="Lara F."/>
            <person name="Munidasa M."/>
            <person name="Palculict T."/>
            <person name="Patil S."/>
            <person name="Pu L.-L."/>
            <person name="Saada N."/>
            <person name="Tang L."/>
            <person name="Weissenberger G."/>
            <person name="Zhu Y."/>
            <person name="Hemphill L."/>
            <person name="Shang Y."/>
            <person name="Youmans B."/>
            <person name="Ayvaz T."/>
            <person name="Ross M."/>
            <person name="Santibanez J."/>
            <person name="Aqrawi P."/>
            <person name="Gross S."/>
            <person name="Joshi V."/>
            <person name="Fowler G."/>
            <person name="Nazareth L."/>
            <person name="Reid J."/>
            <person name="Worley K."/>
            <person name="Petrosino J."/>
            <person name="Highlander S."/>
            <person name="Gibbs R."/>
        </authorList>
    </citation>
    <scope>NUCLEOTIDE SEQUENCE [LARGE SCALE GENOMIC DNA]</scope>
    <source>
        <strain evidence="2 3">ATCC BAA-1640</strain>
    </source>
</reference>
<dbReference type="AlphaFoldDB" id="E0NP44"/>
<evidence type="ECO:0000313" key="2">
    <source>
        <dbReference type="EMBL" id="EFM24512.1"/>
    </source>
</evidence>
<gene>
    <name evidence="2" type="ORF">HMPREF9225_1933</name>
</gene>
<comment type="caution">
    <text evidence="2">The sequence shown here is derived from an EMBL/GenBank/DDBJ whole genome shotgun (WGS) entry which is preliminary data.</text>
</comment>
<keyword evidence="3" id="KW-1185">Reference proteome</keyword>
<dbReference type="RefSeq" id="WP_008902708.1">
    <property type="nucleotide sequence ID" value="NZ_GL397071.1"/>
</dbReference>
<dbReference type="Proteomes" id="UP000003280">
    <property type="component" value="Unassembled WGS sequence"/>
</dbReference>
<proteinExistence type="predicted"/>
<dbReference type="STRING" id="862517.HMPREF9225_1933"/>